<dbReference type="RefSeq" id="WP_345473126.1">
    <property type="nucleotide sequence ID" value="NZ_CP125942.1"/>
</dbReference>
<dbReference type="GO" id="GO:0016020">
    <property type="term" value="C:membrane"/>
    <property type="evidence" value="ECO:0007669"/>
    <property type="project" value="TreeGrafter"/>
</dbReference>
<accession>A0AAU6WHR1</accession>
<dbReference type="Gene3D" id="3.40.50.12780">
    <property type="entry name" value="N-terminal domain of ligase-like"/>
    <property type="match status" value="1"/>
</dbReference>
<evidence type="ECO:0000256" key="3">
    <source>
        <dbReference type="ARBA" id="ARBA00022832"/>
    </source>
</evidence>
<evidence type="ECO:0000256" key="4">
    <source>
        <dbReference type="ARBA" id="ARBA00023098"/>
    </source>
</evidence>
<evidence type="ECO:0000256" key="1">
    <source>
        <dbReference type="ARBA" id="ARBA00006432"/>
    </source>
</evidence>
<evidence type="ECO:0000256" key="5">
    <source>
        <dbReference type="ARBA" id="ARBA00032875"/>
    </source>
</evidence>
<dbReference type="Pfam" id="PF00501">
    <property type="entry name" value="AMP-binding"/>
    <property type="match status" value="1"/>
</dbReference>
<dbReference type="PANTHER" id="PTHR43272:SF32">
    <property type="entry name" value="AMP-DEPENDENT SYNTHETASE_LIGASE DOMAIN-CONTAINING PROTEIN"/>
    <property type="match status" value="1"/>
</dbReference>
<protein>
    <recommendedName>
        <fullName evidence="5">Acyl-CoA synthetase</fullName>
    </recommendedName>
</protein>
<keyword evidence="8" id="KW-1185">Reference proteome</keyword>
<dbReference type="KEGG" id="gey:QMQ05_03755"/>
<organism evidence="7 8">
    <name type="scientific">Glutamicibacter ectropisis</name>
    <dbReference type="NCBI Taxonomy" id="3046593"/>
    <lineage>
        <taxon>Bacteria</taxon>
        <taxon>Bacillati</taxon>
        <taxon>Actinomycetota</taxon>
        <taxon>Actinomycetes</taxon>
        <taxon>Micrococcales</taxon>
        <taxon>Micrococcaceae</taxon>
        <taxon>Glutamicibacter</taxon>
    </lineage>
</organism>
<dbReference type="Proteomes" id="UP001486888">
    <property type="component" value="Chromosome"/>
</dbReference>
<evidence type="ECO:0000256" key="2">
    <source>
        <dbReference type="ARBA" id="ARBA00022598"/>
    </source>
</evidence>
<dbReference type="InterPro" id="IPR020845">
    <property type="entry name" value="AMP-binding_CS"/>
</dbReference>
<sequence>MQEVSVELLTELAPEVNTTNLLLDRVAAGADQPLFRVQREDTWHDVNARDFLRDVKRLATTLINDGLQPGDKVAIVSRTRYEWALAEEAIWFAGGVSVPIYETSSPFQIEWILRDSSARVVFAEDHDLRANVRQAVAQLGEEVRVHIFEGSDRDDKSLIPSAGLHHLLVDPQEVDEQLIESRRSSMKLDDVATMVYTSGTTGRPKGCNMSHSNFAMVAHNLAGHMLDILGDHRPTLMFLPLAHVLARAVQQTCIHGGSIIAHSSSMANLVQDMAAVKPGFLLAVPRVFEKIRTTALASAESSGKAELFLKAEKTAIEVSKIRDARTRGLKTRMPLSLRARHALFNKVLYPKLRGVFGGECGYAISGASALNEDLAHFFRGAGIQLVEGYGLTETTAPATVNQASRTRVGTVGRPIPGTSVRIAEDGEILIKGIGVFSSYHNNPKATAEVFDAEGYFKTGDTGFLDDDGYLKVTGRKKELIVTAGGKNVSPGPLEEMVRAGRIVAQCVLVGEQRPFITAMVTLDREELVLWGKAKGLGKLTLEQAAVHPEVIAEVQSYVNTANLTVSKAESIRKFVVLDEEFTEASGHLTNSLKLKRQRVLDEFDDQIQALYTK</sequence>
<dbReference type="GO" id="GO:0004467">
    <property type="term" value="F:long-chain fatty acid-CoA ligase activity"/>
    <property type="evidence" value="ECO:0007669"/>
    <property type="project" value="TreeGrafter"/>
</dbReference>
<dbReference type="InterPro" id="IPR000873">
    <property type="entry name" value="AMP-dep_synth/lig_dom"/>
</dbReference>
<keyword evidence="4" id="KW-0443">Lipid metabolism</keyword>
<keyword evidence="2" id="KW-0436">Ligase</keyword>
<dbReference type="SUPFAM" id="SSF56801">
    <property type="entry name" value="Acetyl-CoA synthetase-like"/>
    <property type="match status" value="1"/>
</dbReference>
<evidence type="ECO:0000313" key="7">
    <source>
        <dbReference type="EMBL" id="XAO46658.1"/>
    </source>
</evidence>
<evidence type="ECO:0000259" key="6">
    <source>
        <dbReference type="Pfam" id="PF00501"/>
    </source>
</evidence>
<dbReference type="AlphaFoldDB" id="A0AAU6WHR1"/>
<feature type="domain" description="AMP-dependent synthetase/ligase" evidence="6">
    <location>
        <begin position="38"/>
        <end position="440"/>
    </location>
</feature>
<dbReference type="CDD" id="cd05907">
    <property type="entry name" value="VL_LC_FACS_like"/>
    <property type="match status" value="1"/>
</dbReference>
<proteinExistence type="inferred from homology"/>
<evidence type="ECO:0000313" key="8">
    <source>
        <dbReference type="Proteomes" id="UP001486888"/>
    </source>
</evidence>
<reference evidence="7 8" key="1">
    <citation type="submission" date="2023-05" db="EMBL/GenBank/DDBJ databases">
        <title>Glutamicibacter sp. B1, complete genome.</title>
        <authorList>
            <person name="Long Y.H."/>
            <person name="Fang T."/>
            <person name="Li X.Y."/>
        </authorList>
    </citation>
    <scope>NUCLEOTIDE SEQUENCE [LARGE SCALE GENOMIC DNA]</scope>
    <source>
        <strain evidence="7 8">B1</strain>
    </source>
</reference>
<dbReference type="InterPro" id="IPR042099">
    <property type="entry name" value="ANL_N_sf"/>
</dbReference>
<gene>
    <name evidence="7" type="ORF">QMQ05_03755</name>
</gene>
<dbReference type="EMBL" id="CP125942">
    <property type="protein sequence ID" value="XAO46658.1"/>
    <property type="molecule type" value="Genomic_DNA"/>
</dbReference>
<keyword evidence="3" id="KW-0276">Fatty acid metabolism</keyword>
<dbReference type="Pfam" id="PF23562">
    <property type="entry name" value="AMP-binding_C_3"/>
    <property type="match status" value="1"/>
</dbReference>
<name>A0AAU6WHR1_9MICC</name>
<dbReference type="PROSITE" id="PS00455">
    <property type="entry name" value="AMP_BINDING"/>
    <property type="match status" value="1"/>
</dbReference>
<comment type="similarity">
    <text evidence="1">Belongs to the ATP-dependent AMP-binding enzyme family.</text>
</comment>
<dbReference type="PANTHER" id="PTHR43272">
    <property type="entry name" value="LONG-CHAIN-FATTY-ACID--COA LIGASE"/>
    <property type="match status" value="1"/>
</dbReference>